<evidence type="ECO:0000313" key="2">
    <source>
        <dbReference type="Proteomes" id="UP000002316"/>
    </source>
</evidence>
<gene>
    <name evidence="1" type="ORF">TbgDal_XI19240</name>
</gene>
<dbReference type="KEGG" id="tbg:TbgDal_XI19240"/>
<name>D0AAV2_TRYB9</name>
<organism evidence="1 2">
    <name type="scientific">Trypanosoma brucei gambiense (strain MHOM/CI/86/DAL972)</name>
    <dbReference type="NCBI Taxonomy" id="679716"/>
    <lineage>
        <taxon>Eukaryota</taxon>
        <taxon>Discoba</taxon>
        <taxon>Euglenozoa</taxon>
        <taxon>Kinetoplastea</taxon>
        <taxon>Metakinetoplastina</taxon>
        <taxon>Trypanosomatida</taxon>
        <taxon>Trypanosomatidae</taxon>
        <taxon>Trypanosoma</taxon>
    </lineage>
</organism>
<dbReference type="EMBL" id="FN554974">
    <property type="protein sequence ID" value="CBH18803.1"/>
    <property type="molecule type" value="Genomic_DNA"/>
</dbReference>
<accession>D0AAV2</accession>
<dbReference type="AlphaFoldDB" id="D0AAV2"/>
<proteinExistence type="predicted"/>
<protein>
    <submittedName>
        <fullName evidence="1">Uncharacterized protein</fullName>
    </submittedName>
</protein>
<evidence type="ECO:0000313" key="1">
    <source>
        <dbReference type="EMBL" id="CBH18803.1"/>
    </source>
</evidence>
<sequence length="111" mass="12856">MLCPRNQPVRVVWVFGTSGSVKLDSDAPRSPWKQYRSEPRPSRRFLLRKPEYCGRSFSFPFVSKASIWGGGGNRYQFFSPHHRCSALNIFELVFNVDLHFRGSRAEATWDS</sequence>
<dbReference type="Proteomes" id="UP000002316">
    <property type="component" value="Chromosome 11"/>
</dbReference>
<dbReference type="GeneID" id="23867155"/>
<reference evidence="2" key="1">
    <citation type="journal article" date="2010" name="PLoS Negl. Trop. Dis.">
        <title>The genome sequence of Trypanosoma brucei gambiense, causative agent of chronic human african trypanosomiasis.</title>
        <authorList>
            <person name="Jackson A.P."/>
            <person name="Sanders M."/>
            <person name="Berry A."/>
            <person name="McQuillan J."/>
            <person name="Aslett M.A."/>
            <person name="Quail M.A."/>
            <person name="Chukualim B."/>
            <person name="Capewell P."/>
            <person name="MacLeod A."/>
            <person name="Melville S.E."/>
            <person name="Gibson W."/>
            <person name="Barry J.D."/>
            <person name="Berriman M."/>
            <person name="Hertz-Fowler C."/>
        </authorList>
    </citation>
    <scope>NUCLEOTIDE SEQUENCE [LARGE SCALE GENOMIC DNA]</scope>
    <source>
        <strain evidence="2">MHOM/CI/86/DAL972</strain>
    </source>
</reference>
<dbReference type="RefSeq" id="XP_011781067.1">
    <property type="nucleotide sequence ID" value="XM_011782765.1"/>
</dbReference>